<dbReference type="Proteomes" id="UP001597540">
    <property type="component" value="Unassembled WGS sequence"/>
</dbReference>
<evidence type="ECO:0000313" key="3">
    <source>
        <dbReference type="Proteomes" id="UP001597540"/>
    </source>
</evidence>
<comment type="caution">
    <text evidence="2">The sequence shown here is derived from an EMBL/GenBank/DDBJ whole genome shotgun (WGS) entry which is preliminary data.</text>
</comment>
<dbReference type="RefSeq" id="WP_090725384.1">
    <property type="nucleotide sequence ID" value="NZ_JBHUMJ010000004.1"/>
</dbReference>
<reference evidence="3" key="1">
    <citation type="journal article" date="2019" name="Int. J. Syst. Evol. Microbiol.">
        <title>The Global Catalogue of Microorganisms (GCM) 10K type strain sequencing project: providing services to taxonomists for standard genome sequencing and annotation.</title>
        <authorList>
            <consortium name="The Broad Institute Genomics Platform"/>
            <consortium name="The Broad Institute Genome Sequencing Center for Infectious Disease"/>
            <person name="Wu L."/>
            <person name="Ma J."/>
        </authorList>
    </citation>
    <scope>NUCLEOTIDE SEQUENCE [LARGE SCALE GENOMIC DNA]</scope>
    <source>
        <strain evidence="3">KCTC 33849</strain>
    </source>
</reference>
<proteinExistence type="predicted"/>
<organism evidence="2 3">
    <name type="scientific">Paenibacillus shunpengii</name>
    <dbReference type="NCBI Taxonomy" id="2054424"/>
    <lineage>
        <taxon>Bacteria</taxon>
        <taxon>Bacillati</taxon>
        <taxon>Bacillota</taxon>
        <taxon>Bacilli</taxon>
        <taxon>Bacillales</taxon>
        <taxon>Paenibacillaceae</taxon>
        <taxon>Paenibacillus</taxon>
    </lineage>
</organism>
<evidence type="ECO:0000313" key="2">
    <source>
        <dbReference type="EMBL" id="MFD2702195.1"/>
    </source>
</evidence>
<dbReference type="InterPro" id="IPR011437">
    <property type="entry name" value="DUF1540"/>
</dbReference>
<protein>
    <submittedName>
        <fullName evidence="2">DUF1540 domain-containing protein</fullName>
    </submittedName>
</protein>
<dbReference type="EMBL" id="JBHUMJ010000004">
    <property type="protein sequence ID" value="MFD2702195.1"/>
    <property type="molecule type" value="Genomic_DNA"/>
</dbReference>
<accession>A0ABW5SRY5</accession>
<dbReference type="Pfam" id="PF07561">
    <property type="entry name" value="DUF1540"/>
    <property type="match status" value="1"/>
</dbReference>
<sequence length="71" mass="7924">MTVPIVKCSVSNCSYWGEQNVCKADLIMIDIDAHARTHLKEEYAGETFDSEHHDYASTSSATCCHTFKPKA</sequence>
<name>A0ABW5SRY5_9BACL</name>
<feature type="domain" description="DUF1540" evidence="1">
    <location>
        <begin position="6"/>
        <end position="67"/>
    </location>
</feature>
<gene>
    <name evidence="2" type="ORF">ACFSVM_17155</name>
</gene>
<evidence type="ECO:0000259" key="1">
    <source>
        <dbReference type="Pfam" id="PF07561"/>
    </source>
</evidence>
<keyword evidence="3" id="KW-1185">Reference proteome</keyword>